<comment type="caution">
    <text evidence="6">The sequence shown here is derived from an EMBL/GenBank/DDBJ whole genome shotgun (WGS) entry which is preliminary data.</text>
</comment>
<dbReference type="PROSITE" id="PS51898">
    <property type="entry name" value="TYR_RECOMBINASE"/>
    <property type="match status" value="1"/>
</dbReference>
<dbReference type="SUPFAM" id="SSF56349">
    <property type="entry name" value="DNA breaking-rejoining enzymes"/>
    <property type="match status" value="1"/>
</dbReference>
<keyword evidence="2" id="KW-0229">DNA integration</keyword>
<dbReference type="Proteomes" id="UP001379949">
    <property type="component" value="Unassembled WGS sequence"/>
</dbReference>
<dbReference type="InterPro" id="IPR002104">
    <property type="entry name" value="Integrase_catalytic"/>
</dbReference>
<dbReference type="PANTHER" id="PTHR30629:SF2">
    <property type="entry name" value="PROPHAGE INTEGRASE INTS-RELATED"/>
    <property type="match status" value="1"/>
</dbReference>
<accession>A0ABU9G8N0</accession>
<proteinExistence type="inferred from homology"/>
<gene>
    <name evidence="6" type="ORF">V6242_16950</name>
</gene>
<dbReference type="EMBL" id="JBAKAR010000021">
    <property type="protein sequence ID" value="MEL0614843.1"/>
    <property type="molecule type" value="Genomic_DNA"/>
</dbReference>
<protein>
    <submittedName>
        <fullName evidence="6">Site-specific integrase</fullName>
    </submittedName>
</protein>
<dbReference type="Pfam" id="PF00589">
    <property type="entry name" value="Phage_integrase"/>
    <property type="match status" value="1"/>
</dbReference>
<dbReference type="Gene3D" id="1.10.150.130">
    <property type="match status" value="1"/>
</dbReference>
<organism evidence="6 7">
    <name type="scientific">Marinomonas arenicola</name>
    <dbReference type="NCBI Taxonomy" id="569601"/>
    <lineage>
        <taxon>Bacteria</taxon>
        <taxon>Pseudomonadati</taxon>
        <taxon>Pseudomonadota</taxon>
        <taxon>Gammaproteobacteria</taxon>
        <taxon>Oceanospirillales</taxon>
        <taxon>Oceanospirillaceae</taxon>
        <taxon>Marinomonas</taxon>
    </lineage>
</organism>
<dbReference type="InterPro" id="IPR010998">
    <property type="entry name" value="Integrase_recombinase_N"/>
</dbReference>
<dbReference type="Gene3D" id="1.10.443.10">
    <property type="entry name" value="Intergrase catalytic core"/>
    <property type="match status" value="1"/>
</dbReference>
<reference evidence="6 7" key="1">
    <citation type="submission" date="2024-02" db="EMBL/GenBank/DDBJ databases">
        <title>Bacteria isolated from the canopy kelp, Nereocystis luetkeana.</title>
        <authorList>
            <person name="Pfister C.A."/>
            <person name="Younker I.T."/>
            <person name="Light S.H."/>
        </authorList>
    </citation>
    <scope>NUCLEOTIDE SEQUENCE [LARGE SCALE GENOMIC DNA]</scope>
    <source>
        <strain evidence="6 7">TI.4.07</strain>
    </source>
</reference>
<dbReference type="InterPro" id="IPR050808">
    <property type="entry name" value="Phage_Integrase"/>
</dbReference>
<feature type="domain" description="Tyr recombinase" evidence="5">
    <location>
        <begin position="195"/>
        <end position="372"/>
    </location>
</feature>
<keyword evidence="4" id="KW-0233">DNA recombination</keyword>
<dbReference type="InterPro" id="IPR013762">
    <property type="entry name" value="Integrase-like_cat_sf"/>
</dbReference>
<evidence type="ECO:0000256" key="4">
    <source>
        <dbReference type="ARBA" id="ARBA00023172"/>
    </source>
</evidence>
<evidence type="ECO:0000313" key="6">
    <source>
        <dbReference type="EMBL" id="MEL0614843.1"/>
    </source>
</evidence>
<sequence length="382" mass="43941">MKTSKLSQDKLNTVNNKMCSISYNHECFIEPYIYARKNKHSVSLIFRADVRSTRIVKKIGNTSEDVTVLNQRLSRLRSEVSYLRGEAPAPLTLSRFINTYYIPHSETNHRDHKGMLSRLKILSTELEFISGKLLSDISKFDCIQVINRLRLREVSASTLNKYRYALQAVFSLAVEMELIDRNPVEKIKKEVLSNTQTRVLRGNELHRFTYFSSSYSNPYSGSALLFLLFTGMRSMEALTMKWTYLSEDKSYVDLPMTKSGKARRVHINETAKRVLVHLETLKMNEFVFYSPSSKGHLTYPRNALQWVCTQLSKEGVLKGQLTLHSLRHTFATNLIETTGSLRATQIALGHSSRSVTERYTHLSNEHISNSVKQLDSTFNYMN</sequence>
<keyword evidence="3" id="KW-0238">DNA-binding</keyword>
<comment type="similarity">
    <text evidence="1">Belongs to the 'phage' integrase family.</text>
</comment>
<dbReference type="CDD" id="cd00796">
    <property type="entry name" value="INT_Rci_Hp1_C"/>
    <property type="match status" value="1"/>
</dbReference>
<evidence type="ECO:0000313" key="7">
    <source>
        <dbReference type="Proteomes" id="UP001379949"/>
    </source>
</evidence>
<name>A0ABU9G8N0_9GAMM</name>
<evidence type="ECO:0000259" key="5">
    <source>
        <dbReference type="PROSITE" id="PS51898"/>
    </source>
</evidence>
<evidence type="ECO:0000256" key="1">
    <source>
        <dbReference type="ARBA" id="ARBA00008857"/>
    </source>
</evidence>
<evidence type="ECO:0000256" key="2">
    <source>
        <dbReference type="ARBA" id="ARBA00022908"/>
    </source>
</evidence>
<evidence type="ECO:0000256" key="3">
    <source>
        <dbReference type="ARBA" id="ARBA00023125"/>
    </source>
</evidence>
<dbReference type="PANTHER" id="PTHR30629">
    <property type="entry name" value="PROPHAGE INTEGRASE"/>
    <property type="match status" value="1"/>
</dbReference>
<dbReference type="RefSeq" id="WP_341568106.1">
    <property type="nucleotide sequence ID" value="NZ_JBAKAR010000021.1"/>
</dbReference>
<keyword evidence="7" id="KW-1185">Reference proteome</keyword>
<dbReference type="InterPro" id="IPR011010">
    <property type="entry name" value="DNA_brk_join_enz"/>
</dbReference>